<feature type="compositionally biased region" description="Basic and acidic residues" evidence="12">
    <location>
        <begin position="80"/>
        <end position="90"/>
    </location>
</feature>
<feature type="domain" description="Mediator complex subunit Med12" evidence="13">
    <location>
        <begin position="277"/>
        <end position="340"/>
    </location>
</feature>
<dbReference type="InterPro" id="IPR057344">
    <property type="entry name" value="ARM_SRB8"/>
</dbReference>
<dbReference type="Pfam" id="PF25326">
    <property type="entry name" value="ARM_SRB8"/>
    <property type="match status" value="1"/>
</dbReference>
<dbReference type="Proteomes" id="UP001390339">
    <property type="component" value="Unassembled WGS sequence"/>
</dbReference>
<evidence type="ECO:0000256" key="2">
    <source>
        <dbReference type="ARBA" id="ARBA00010289"/>
    </source>
</evidence>
<proteinExistence type="inferred from homology"/>
<comment type="subcellular location">
    <subcellularLocation>
        <location evidence="1">Nucleus</location>
    </subcellularLocation>
</comment>
<keyword evidence="7" id="KW-0010">Activator</keyword>
<evidence type="ECO:0000256" key="9">
    <source>
        <dbReference type="ARBA" id="ARBA00023242"/>
    </source>
</evidence>
<keyword evidence="8" id="KW-0804">Transcription</keyword>
<keyword evidence="5" id="KW-0678">Repressor</keyword>
<reference evidence="14 15" key="1">
    <citation type="journal article" date="2024" name="IMA Fungus">
        <title>Apiospora arundinis, a panoply of carbohydrate-active enzymes and secondary metabolites.</title>
        <authorList>
            <person name="Sorensen T."/>
            <person name="Petersen C."/>
            <person name="Muurmann A.T."/>
            <person name="Christiansen J.V."/>
            <person name="Brundto M.L."/>
            <person name="Overgaard C.K."/>
            <person name="Boysen A.T."/>
            <person name="Wollenberg R.D."/>
            <person name="Larsen T.O."/>
            <person name="Sorensen J.L."/>
            <person name="Nielsen K.L."/>
            <person name="Sondergaard T.E."/>
        </authorList>
    </citation>
    <scope>NUCLEOTIDE SEQUENCE [LARGE SCALE GENOMIC DNA]</scope>
    <source>
        <strain evidence="14 15">AAU 773</strain>
    </source>
</reference>
<name>A0ABR2HQH5_9PEZI</name>
<evidence type="ECO:0000256" key="6">
    <source>
        <dbReference type="ARBA" id="ARBA00023015"/>
    </source>
</evidence>
<evidence type="ECO:0000256" key="10">
    <source>
        <dbReference type="ARBA" id="ARBA00025661"/>
    </source>
</evidence>
<comment type="caution">
    <text evidence="14">The sequence shown here is derived from an EMBL/GenBank/DDBJ whole genome shotgun (WGS) entry which is preliminary data.</text>
</comment>
<keyword evidence="9" id="KW-0539">Nucleus</keyword>
<dbReference type="SMART" id="SM01281">
    <property type="entry name" value="Med12"/>
    <property type="match status" value="1"/>
</dbReference>
<dbReference type="PANTHER" id="PTHR46567">
    <property type="entry name" value="MEDIATOR OF RNA POLYMERASE II TRANSCRIPTION SUBUNIT 12"/>
    <property type="match status" value="1"/>
</dbReference>
<evidence type="ECO:0000256" key="12">
    <source>
        <dbReference type="SAM" id="MobiDB-lite"/>
    </source>
</evidence>
<dbReference type="PANTHER" id="PTHR46567:SF1">
    <property type="entry name" value="MEDIATOR OF RNA POLYMERASE II TRANSCRIPTION SUBUNIT 12"/>
    <property type="match status" value="1"/>
</dbReference>
<gene>
    <name evidence="14" type="ORF">PGQ11_013807</name>
</gene>
<evidence type="ECO:0000259" key="13">
    <source>
        <dbReference type="SMART" id="SM01281"/>
    </source>
</evidence>
<evidence type="ECO:0000256" key="7">
    <source>
        <dbReference type="ARBA" id="ARBA00023159"/>
    </source>
</evidence>
<comment type="function">
    <text evidence="10">Component of the SRB8-11 complex. The SRB8-11 complex is a regulatory module of the Mediator complex which is itself involved in regulation of basal and activated RNA polymerase II-dependent transcription. The SRB8-11 complex may be involved in the transcriptional repression of a subset of genes regulated by Mediator. It may inhibit the association of the Mediator complex with RNA polymerase II to form the holoenzyme complex.</text>
</comment>
<keyword evidence="15" id="KW-1185">Reference proteome</keyword>
<evidence type="ECO:0000313" key="15">
    <source>
        <dbReference type="Proteomes" id="UP001390339"/>
    </source>
</evidence>
<evidence type="ECO:0000256" key="5">
    <source>
        <dbReference type="ARBA" id="ARBA00022491"/>
    </source>
</evidence>
<protein>
    <recommendedName>
        <fullName evidence="4">Mediator of RNA polymerase II transcription subunit 12</fullName>
    </recommendedName>
    <alternativeName>
        <fullName evidence="11">Mediator complex subunit 12</fullName>
    </alternativeName>
</protein>
<sequence>MTSRPPLAVSQRQPQRSLSGPGLSQRPPHQQRTLSQQHIPPSPIRKSDGFGSDFTTPDAADGSQNQARYGTTPRRGGSKLKLELANDGIDHAGFNESPQNLAFTPSRIMPPMNDVSDLGDLSPNPSRCPTADNDSAPLPMPPRRARFVVPVSNSRPQPTTAATPAAPPKKDVRPKPFVLETPSAAPRYSNMGKQEPTGFADFYSWQGNHPEDKFNDNIIRHGYFDKAPPQIGSEYTSAKTPLYPALKHKSGLHTLSTIFTTIMNQRRLGGQITSASTFKPPPRVTLTDTKREVWLKDLANPAISLRRLSRTIPHGIRGKVLLEQCLNKNVPTDRAVWLAKCVGANEIRAFKRKGVNGTFVMGGETKWIRDWTVFVEQFIESVVTAFGEASWKAKVTYAIRLATHLYAEFLMDRDHYLDWLVSGLESSNQARLPMWILIAQIYWNDLLRSRKNGRRLVAAILNHHEAIYRHPDRDVLLPLHTQLSSLLRSLLLANRENFIHPTTWSKHRETILASSPVDDDAYSLSCDIIEARIDRLTSTQIKSQPAVRGTVVKLLDSTLRKPFTSDLATQIWKSSDDKFGLAKVVLEWCVSLYRPGVAKIFMATAIFRSWVPFEVNITGAIIEFLATEVPRELERKHSIYHLVSELIRADQFSVPQYLQWLISKGGLGDPTEIEPDGPCLTRLLVEVPTHSLSDSMKGLRSSILRRAGYSVEYETSDIESAVKCVKYSLGVPLDPSDPLLQRKPPSVKRLTKLLKLSSRALQSTVGNWIANEFVPNFAPNPQLGKAGIEMTSYKFDFVRTLLEVIEDFTMLEHTLKIMVASSNAELLAACVDTVNRHLPVFAGIGSARSLFNMFLDRLKALRDEQGIGARPILASLAKLAPRIPGLTDLAAQLQNDLARTDRSNAVDASSPLSDNMATQLQDDETELSESIEKLASYTSADRPTMERLFQTIINRLQNCWGKSDERQRAYCVLLTRLRVFDTPHFDTMMRGWALHIRKLTNRPPISQIFPLLVSSGCLAVPILFSTARSMMQTAQSQPGLVGFASIYTQEILQLLILEPSPNRFMTHEDCYRLCIVQEQVKYDHVKELMLLTRGALSEYSCSRHQQPPIEQPLDDEKTRAQFLELLRNLILVDSHAMSQTLALKHPDTKLTILIDTLTTNLLIPGGGSEQQTFEQVLELANEFTLPYCQVKLSLNLAFDDVSGPDGAEKLQSHLAFLSRAMDNAIEANNIMWTGILSCLNSEVTYHMKGRAETRFLDLLPSAKTMAYSDGIERANLHMAENLLAVIESIVRGVPSPKAAQLSNAMVEKLADQWEILATTSPEMASLKEDVISQWLPLVLSYVTLHATSSGSTADSSKPAQETRAKACLSLVGLAQELDLAQSPFLAERAFDLALILVDSLGDEARLQCVRAVKDSASDAQVRYLFSFAANPADNLMLSHREKPSPAMSVNERRAMAMGIGMGVLPERLSPFVMRRWEILNEPTPNVGENDTSLSLHLFEARKIS</sequence>
<dbReference type="Pfam" id="PF09497">
    <property type="entry name" value="Med12"/>
    <property type="match status" value="1"/>
</dbReference>
<comment type="similarity">
    <text evidence="2">Belongs to the Mediator complex subunit 12 family.</text>
</comment>
<evidence type="ECO:0000313" key="14">
    <source>
        <dbReference type="EMBL" id="KAK8851328.1"/>
    </source>
</evidence>
<evidence type="ECO:0000256" key="8">
    <source>
        <dbReference type="ARBA" id="ARBA00023163"/>
    </source>
</evidence>
<feature type="region of interest" description="Disordered" evidence="12">
    <location>
        <begin position="1"/>
        <end position="175"/>
    </location>
</feature>
<feature type="compositionally biased region" description="Polar residues" evidence="12">
    <location>
        <begin position="27"/>
        <end position="39"/>
    </location>
</feature>
<evidence type="ECO:0000256" key="11">
    <source>
        <dbReference type="ARBA" id="ARBA00032010"/>
    </source>
</evidence>
<evidence type="ECO:0000256" key="4">
    <source>
        <dbReference type="ARBA" id="ARBA00019622"/>
    </source>
</evidence>
<evidence type="ECO:0000256" key="1">
    <source>
        <dbReference type="ARBA" id="ARBA00004123"/>
    </source>
</evidence>
<evidence type="ECO:0000256" key="3">
    <source>
        <dbReference type="ARBA" id="ARBA00011629"/>
    </source>
</evidence>
<dbReference type="InterPro" id="IPR019035">
    <property type="entry name" value="Mediator_Med12"/>
</dbReference>
<organism evidence="14 15">
    <name type="scientific">Apiospora arundinis</name>
    <dbReference type="NCBI Taxonomy" id="335852"/>
    <lineage>
        <taxon>Eukaryota</taxon>
        <taxon>Fungi</taxon>
        <taxon>Dikarya</taxon>
        <taxon>Ascomycota</taxon>
        <taxon>Pezizomycotina</taxon>
        <taxon>Sordariomycetes</taxon>
        <taxon>Xylariomycetidae</taxon>
        <taxon>Amphisphaeriales</taxon>
        <taxon>Apiosporaceae</taxon>
        <taxon>Apiospora</taxon>
    </lineage>
</organism>
<comment type="subunit">
    <text evidence="3">Component of the SRB8-11 complex, which itself associates with the Mediator complex.</text>
</comment>
<accession>A0ABR2HQH5</accession>
<dbReference type="EMBL" id="JAPCWZ010000009">
    <property type="protein sequence ID" value="KAK8851328.1"/>
    <property type="molecule type" value="Genomic_DNA"/>
</dbReference>
<keyword evidence="6" id="KW-0805">Transcription regulation</keyword>